<evidence type="ECO:0000313" key="3">
    <source>
        <dbReference type="Proteomes" id="UP000632138"/>
    </source>
</evidence>
<reference evidence="2 3" key="1">
    <citation type="submission" date="2021-01" db="EMBL/GenBank/DDBJ databases">
        <title>Actinoplanes sp. nov. LDG1-06 isolated from lichen.</title>
        <authorList>
            <person name="Saeng-In P."/>
            <person name="Phongsopitanun W."/>
            <person name="Kanchanasin P."/>
            <person name="Yuki M."/>
            <person name="Kudo T."/>
            <person name="Ohkuma M."/>
            <person name="Tanasupawat S."/>
        </authorList>
    </citation>
    <scope>NUCLEOTIDE SEQUENCE [LARGE SCALE GENOMIC DNA]</scope>
    <source>
        <strain evidence="2 3">LDG1-06</strain>
    </source>
</reference>
<name>A0ABS2AVI0_9ACTN</name>
<dbReference type="InterPro" id="IPR010982">
    <property type="entry name" value="Lambda_DNA-bd_dom_sf"/>
</dbReference>
<dbReference type="SMART" id="SM00530">
    <property type="entry name" value="HTH_XRE"/>
    <property type="match status" value="1"/>
</dbReference>
<dbReference type="RefSeq" id="WP_203384229.1">
    <property type="nucleotide sequence ID" value="NZ_JAENHP010000049.1"/>
</dbReference>
<proteinExistence type="predicted"/>
<feature type="domain" description="HTH cro/C1-type" evidence="1">
    <location>
        <begin position="54"/>
        <end position="99"/>
    </location>
</feature>
<evidence type="ECO:0000313" key="2">
    <source>
        <dbReference type="EMBL" id="MBM2623879.1"/>
    </source>
</evidence>
<sequence>MTASPPPKYEALPYADPGVELARCVRAWRKRLDPDEIPGFQQAWPGSRRRPRVSQEQVAALIGYSTHWYSRLELGDQQNYSSDFLRRVAHVLRLSADEMRLLFLLAGKQLPTSTRRTTPDGLEPVLDAQPWPTYLSDEAWDLVGHNEQMRSWFPWVVQDDANVMRWVFTYPEARQQLVRWETEWAPQMLAQMRAGQLRYPDNQRLHSVITEILDVNKDARELWEKPLAKFHPDGDRRSLYLPRHREPHPIQVVALEPFRAPGHRLVMLVPNSFQQA</sequence>
<gene>
    <name evidence="2" type="ORF">JIG36_51160</name>
</gene>
<accession>A0ABS2AVI0</accession>
<dbReference type="Proteomes" id="UP000632138">
    <property type="component" value="Unassembled WGS sequence"/>
</dbReference>
<dbReference type="PANTHER" id="PTHR35010:SF2">
    <property type="entry name" value="BLL4672 PROTEIN"/>
    <property type="match status" value="1"/>
</dbReference>
<comment type="caution">
    <text evidence="2">The sequence shown here is derived from an EMBL/GenBank/DDBJ whole genome shotgun (WGS) entry which is preliminary data.</text>
</comment>
<dbReference type="SUPFAM" id="SSF47413">
    <property type="entry name" value="lambda repressor-like DNA-binding domains"/>
    <property type="match status" value="1"/>
</dbReference>
<keyword evidence="3" id="KW-1185">Reference proteome</keyword>
<dbReference type="Pfam" id="PF17765">
    <property type="entry name" value="MLTR_LBD"/>
    <property type="match status" value="1"/>
</dbReference>
<evidence type="ECO:0000259" key="1">
    <source>
        <dbReference type="PROSITE" id="PS50943"/>
    </source>
</evidence>
<dbReference type="InterPro" id="IPR041413">
    <property type="entry name" value="MLTR_LBD"/>
</dbReference>
<dbReference type="Gene3D" id="3.30.450.180">
    <property type="match status" value="1"/>
</dbReference>
<dbReference type="PROSITE" id="PS50943">
    <property type="entry name" value="HTH_CROC1"/>
    <property type="match status" value="1"/>
</dbReference>
<dbReference type="Pfam" id="PF13560">
    <property type="entry name" value="HTH_31"/>
    <property type="match status" value="1"/>
</dbReference>
<protein>
    <submittedName>
        <fullName evidence="2">Helix-turn-helix domain-containing protein</fullName>
    </submittedName>
</protein>
<dbReference type="CDD" id="cd00093">
    <property type="entry name" value="HTH_XRE"/>
    <property type="match status" value="1"/>
</dbReference>
<dbReference type="InterPro" id="IPR001387">
    <property type="entry name" value="Cro/C1-type_HTH"/>
</dbReference>
<dbReference type="Gene3D" id="1.10.260.40">
    <property type="entry name" value="lambda repressor-like DNA-binding domains"/>
    <property type="match status" value="1"/>
</dbReference>
<dbReference type="EMBL" id="JAENHP010000049">
    <property type="protein sequence ID" value="MBM2623879.1"/>
    <property type="molecule type" value="Genomic_DNA"/>
</dbReference>
<organism evidence="2 3">
    <name type="scientific">Paractinoplanes ovalisporus</name>
    <dbReference type="NCBI Taxonomy" id="2810368"/>
    <lineage>
        <taxon>Bacteria</taxon>
        <taxon>Bacillati</taxon>
        <taxon>Actinomycetota</taxon>
        <taxon>Actinomycetes</taxon>
        <taxon>Micromonosporales</taxon>
        <taxon>Micromonosporaceae</taxon>
        <taxon>Paractinoplanes</taxon>
    </lineage>
</organism>
<dbReference type="PANTHER" id="PTHR35010">
    <property type="entry name" value="BLL4672 PROTEIN-RELATED"/>
    <property type="match status" value="1"/>
</dbReference>